<feature type="domain" description="Carbohydrate kinase PfkB" evidence="12">
    <location>
        <begin position="25"/>
        <end position="302"/>
    </location>
</feature>
<dbReference type="InterPro" id="IPR017583">
    <property type="entry name" value="Tagatose/fructose_Pkinase"/>
</dbReference>
<dbReference type="GO" id="GO:0008662">
    <property type="term" value="F:1-phosphofructokinase activity"/>
    <property type="evidence" value="ECO:0007669"/>
    <property type="project" value="UniProtKB-UniRule"/>
</dbReference>
<evidence type="ECO:0000256" key="1">
    <source>
        <dbReference type="ARBA" id="ARBA00010688"/>
    </source>
</evidence>
<dbReference type="InterPro" id="IPR029056">
    <property type="entry name" value="Ribokinase-like"/>
</dbReference>
<keyword evidence="7 11" id="KW-0067">ATP-binding</keyword>
<dbReference type="Gene3D" id="3.40.1190.20">
    <property type="match status" value="1"/>
</dbReference>
<dbReference type="NCBIfam" id="TIGR03828">
    <property type="entry name" value="pfkB"/>
    <property type="match status" value="1"/>
</dbReference>
<dbReference type="InterPro" id="IPR022463">
    <property type="entry name" value="1-PFruKinase"/>
</dbReference>
<evidence type="ECO:0000256" key="8">
    <source>
        <dbReference type="ARBA" id="ARBA00032802"/>
    </source>
</evidence>
<evidence type="ECO:0000313" key="14">
    <source>
        <dbReference type="Proteomes" id="UP000277766"/>
    </source>
</evidence>
<dbReference type="PANTHER" id="PTHR46566">
    <property type="entry name" value="1-PHOSPHOFRUCTOKINASE-RELATED"/>
    <property type="match status" value="1"/>
</dbReference>
<dbReference type="SUPFAM" id="SSF53613">
    <property type="entry name" value="Ribokinase-like"/>
    <property type="match status" value="1"/>
</dbReference>
<dbReference type="FunFam" id="3.40.1190.20:FF:000001">
    <property type="entry name" value="Phosphofructokinase"/>
    <property type="match status" value="1"/>
</dbReference>
<proteinExistence type="inferred from homology"/>
<dbReference type="Proteomes" id="UP000277766">
    <property type="component" value="Unassembled WGS sequence"/>
</dbReference>
<accession>A0A431VR18</accession>
<dbReference type="GO" id="GO:0044281">
    <property type="term" value="P:small molecule metabolic process"/>
    <property type="evidence" value="ECO:0007669"/>
    <property type="project" value="UniProtKB-ARBA"/>
</dbReference>
<comment type="similarity">
    <text evidence="1 11">Belongs to the carbohydrate kinase PfkB family.</text>
</comment>
<comment type="catalytic activity">
    <reaction evidence="9 11">
        <text>beta-D-fructose 1-phosphate + ATP = beta-D-fructose 1,6-bisphosphate + ADP + H(+)</text>
        <dbReference type="Rhea" id="RHEA:14213"/>
        <dbReference type="ChEBI" id="CHEBI:15378"/>
        <dbReference type="ChEBI" id="CHEBI:30616"/>
        <dbReference type="ChEBI" id="CHEBI:32966"/>
        <dbReference type="ChEBI" id="CHEBI:138881"/>
        <dbReference type="ChEBI" id="CHEBI:456216"/>
        <dbReference type="EC" id="2.7.1.56"/>
    </reaction>
</comment>
<dbReference type="NCBIfam" id="TIGR03168">
    <property type="entry name" value="1-PFK"/>
    <property type="match status" value="1"/>
</dbReference>
<dbReference type="GO" id="GO:0016052">
    <property type="term" value="P:carbohydrate catabolic process"/>
    <property type="evidence" value="ECO:0007669"/>
    <property type="project" value="UniProtKB-ARBA"/>
</dbReference>
<dbReference type="GO" id="GO:0005829">
    <property type="term" value="C:cytosol"/>
    <property type="evidence" value="ECO:0007669"/>
    <property type="project" value="TreeGrafter"/>
</dbReference>
<comment type="function">
    <text evidence="11">Catalyzes the ATP-dependent phosphorylation of fructose-l-phosphate to fructose-l,6-bisphosphate.</text>
</comment>
<comment type="caution">
    <text evidence="13">The sequence shown here is derived from an EMBL/GenBank/DDBJ whole genome shotgun (WGS) entry which is preliminary data.</text>
</comment>
<evidence type="ECO:0000256" key="3">
    <source>
        <dbReference type="ARBA" id="ARBA00013596"/>
    </source>
</evidence>
<keyword evidence="14" id="KW-1185">Reference proteome</keyword>
<dbReference type="InterPro" id="IPR011611">
    <property type="entry name" value="PfkB_dom"/>
</dbReference>
<dbReference type="InterPro" id="IPR002173">
    <property type="entry name" value="Carboh/pur_kinase_PfkB_CS"/>
</dbReference>
<keyword evidence="4 10" id="KW-0808">Transferase</keyword>
<evidence type="ECO:0000256" key="2">
    <source>
        <dbReference type="ARBA" id="ARBA00012131"/>
    </source>
</evidence>
<dbReference type="EMBL" id="RXPE01000024">
    <property type="protein sequence ID" value="RTR25584.1"/>
    <property type="molecule type" value="Genomic_DNA"/>
</dbReference>
<sequence>MRVLTVTPNPALDLTVQAPGWQPSAVNVVDRAQTDAGGKGVNVAAVLADWAAHGESTIELSAAGWLGQGNASPFEELFRERGIQDHFMRVPGETRLGLKIVDPLSQSTTDFNLPGVQVTPEQVAALTANLRRLAPQHSAVVLSGSLPPGVPSDFYAELIQALRTPAGPLLAVDTSGAALTAVLNAPQLPQLLKPNIHELEAALGRELPSDAERLAATHELLNRGAEWVALSLGEEGAWLVWNGGAVLARPPQVAVVSTVGAGDAMVAGLVSARLEGLSPADALRRATAFSAGNVTRLGAGLPPHADLLALQQQVQIQPQLREQGEL</sequence>
<gene>
    <name evidence="13" type="primary">pfkB</name>
    <name evidence="13" type="ORF">EJ104_10190</name>
</gene>
<name>A0A431VR18_9DEIO</name>
<evidence type="ECO:0000256" key="5">
    <source>
        <dbReference type="ARBA" id="ARBA00022741"/>
    </source>
</evidence>
<evidence type="ECO:0000313" key="13">
    <source>
        <dbReference type="EMBL" id="RTR25584.1"/>
    </source>
</evidence>
<dbReference type="AlphaFoldDB" id="A0A431VR18"/>
<dbReference type="PROSITE" id="PS00584">
    <property type="entry name" value="PFKB_KINASES_2"/>
    <property type="match status" value="1"/>
</dbReference>
<dbReference type="PANTHER" id="PTHR46566:SF5">
    <property type="entry name" value="1-PHOSPHOFRUCTOKINASE"/>
    <property type="match status" value="1"/>
</dbReference>
<reference evidence="13 14" key="1">
    <citation type="submission" date="2018-12" db="EMBL/GenBank/DDBJ databases">
        <title>Deinococcus radiophilus ATCC 27603 genome sequencing and assembly.</title>
        <authorList>
            <person name="Maclea K.S."/>
            <person name="Maynard C.R."/>
        </authorList>
    </citation>
    <scope>NUCLEOTIDE SEQUENCE [LARGE SCALE GENOMIC DNA]</scope>
    <source>
        <strain evidence="13 14">ATCC 27603</strain>
    </source>
</reference>
<evidence type="ECO:0000256" key="4">
    <source>
        <dbReference type="ARBA" id="ARBA00022679"/>
    </source>
</evidence>
<dbReference type="RefSeq" id="WP_126352666.1">
    <property type="nucleotide sequence ID" value="NZ_CP086381.1"/>
</dbReference>
<keyword evidence="5 11" id="KW-0547">Nucleotide-binding</keyword>
<dbReference type="Pfam" id="PF00294">
    <property type="entry name" value="PfkB"/>
    <property type="match status" value="1"/>
</dbReference>
<evidence type="ECO:0000256" key="9">
    <source>
        <dbReference type="ARBA" id="ARBA00047745"/>
    </source>
</evidence>
<evidence type="ECO:0000256" key="10">
    <source>
        <dbReference type="PIRNR" id="PIRNR000535"/>
    </source>
</evidence>
<keyword evidence="6 11" id="KW-0418">Kinase</keyword>
<organism evidence="13 14">
    <name type="scientific">Deinococcus radiophilus</name>
    <dbReference type="NCBI Taxonomy" id="32062"/>
    <lineage>
        <taxon>Bacteria</taxon>
        <taxon>Thermotogati</taxon>
        <taxon>Deinococcota</taxon>
        <taxon>Deinococci</taxon>
        <taxon>Deinococcales</taxon>
        <taxon>Deinococcaceae</taxon>
        <taxon>Deinococcus</taxon>
    </lineage>
</organism>
<evidence type="ECO:0000256" key="11">
    <source>
        <dbReference type="RuleBase" id="RU369061"/>
    </source>
</evidence>
<dbReference type="GO" id="GO:0005524">
    <property type="term" value="F:ATP binding"/>
    <property type="evidence" value="ECO:0007669"/>
    <property type="project" value="UniProtKB-UniRule"/>
</dbReference>
<dbReference type="CDD" id="cd01164">
    <property type="entry name" value="FruK_PfkB_like"/>
    <property type="match status" value="1"/>
</dbReference>
<evidence type="ECO:0000256" key="7">
    <source>
        <dbReference type="ARBA" id="ARBA00022840"/>
    </source>
</evidence>
<dbReference type="EC" id="2.7.1.56" evidence="2 11"/>
<protein>
    <recommendedName>
        <fullName evidence="3 11">1-phosphofructokinase</fullName>
        <shortName evidence="11">Fru1PK</shortName>
        <ecNumber evidence="2 11">2.7.1.56</ecNumber>
    </recommendedName>
    <alternativeName>
        <fullName evidence="8 11">Fructose 1-phosphate kinase</fullName>
    </alternativeName>
</protein>
<dbReference type="OrthoDB" id="9801219at2"/>
<evidence type="ECO:0000256" key="6">
    <source>
        <dbReference type="ARBA" id="ARBA00022777"/>
    </source>
</evidence>
<dbReference type="PIRSF" id="PIRSF000535">
    <property type="entry name" value="1PFK/6PFK/LacC"/>
    <property type="match status" value="1"/>
</dbReference>
<evidence type="ECO:0000259" key="12">
    <source>
        <dbReference type="Pfam" id="PF00294"/>
    </source>
</evidence>